<evidence type="ECO:0000256" key="4">
    <source>
        <dbReference type="ARBA" id="ARBA00022833"/>
    </source>
</evidence>
<dbReference type="GO" id="GO:0006261">
    <property type="term" value="P:DNA-templated DNA replication"/>
    <property type="evidence" value="ECO:0007669"/>
    <property type="project" value="TreeGrafter"/>
</dbReference>
<dbReference type="Gene3D" id="1.10.8.60">
    <property type="match status" value="1"/>
</dbReference>
<dbReference type="Pfam" id="PF22608">
    <property type="entry name" value="DNAX_ATPase_lid"/>
    <property type="match status" value="1"/>
</dbReference>
<dbReference type="KEGG" id="pzi:CWO85_00535"/>
<keyword evidence="11" id="KW-1185">Reference proteome</keyword>
<comment type="catalytic activity">
    <reaction evidence="7 8">
        <text>DNA(n) + a 2'-deoxyribonucleoside 5'-triphosphate = DNA(n+1) + diphosphate</text>
        <dbReference type="Rhea" id="RHEA:22508"/>
        <dbReference type="Rhea" id="RHEA-COMP:17339"/>
        <dbReference type="Rhea" id="RHEA-COMP:17340"/>
        <dbReference type="ChEBI" id="CHEBI:33019"/>
        <dbReference type="ChEBI" id="CHEBI:61560"/>
        <dbReference type="ChEBI" id="CHEBI:173112"/>
        <dbReference type="EC" id="2.7.7.7"/>
    </reaction>
</comment>
<feature type="domain" description="AAA+ ATPase" evidence="9">
    <location>
        <begin position="56"/>
        <end position="203"/>
    </location>
</feature>
<dbReference type="InterPro" id="IPR050238">
    <property type="entry name" value="DNA_Rep/Repair_Clamp_Loader"/>
</dbReference>
<dbReference type="SUPFAM" id="SSF52540">
    <property type="entry name" value="P-loop containing nucleoside triphosphate hydrolases"/>
    <property type="match status" value="1"/>
</dbReference>
<keyword evidence="5 8" id="KW-0067">ATP-binding</keyword>
<dbReference type="InterPro" id="IPR027417">
    <property type="entry name" value="P-loop_NTPase"/>
</dbReference>
<comment type="subunit">
    <text evidence="8">DNA polymerase III contains a core (composed of alpha, epsilon and theta chains) that associates with a tau subunit. This core dimerizes to form the POLIII' complex. PolIII' associates with the gamma complex (composed of gamma, delta, delta', psi and chi chains) and with the beta chain to form the complete DNA polymerase III complex.</text>
</comment>
<evidence type="ECO:0000256" key="2">
    <source>
        <dbReference type="ARBA" id="ARBA00022723"/>
    </source>
</evidence>
<dbReference type="NCBIfam" id="TIGR02397">
    <property type="entry name" value="dnaX_nterm"/>
    <property type="match status" value="1"/>
</dbReference>
<dbReference type="PANTHER" id="PTHR11669">
    <property type="entry name" value="REPLICATION FACTOR C / DNA POLYMERASE III GAMMA-TAU SUBUNIT"/>
    <property type="match status" value="1"/>
</dbReference>
<evidence type="ECO:0000256" key="8">
    <source>
        <dbReference type="RuleBase" id="RU364063"/>
    </source>
</evidence>
<evidence type="ECO:0000313" key="11">
    <source>
        <dbReference type="Proteomes" id="UP000272462"/>
    </source>
</evidence>
<dbReference type="SMART" id="SM00382">
    <property type="entry name" value="AAA"/>
    <property type="match status" value="1"/>
</dbReference>
<proteinExistence type="inferred from homology"/>
<keyword evidence="6 8" id="KW-0239">DNA-directed DNA polymerase</keyword>
<evidence type="ECO:0000313" key="10">
    <source>
        <dbReference type="EMBL" id="AYJ01027.1"/>
    </source>
</evidence>
<keyword evidence="4" id="KW-0862">Zinc</keyword>
<dbReference type="InterPro" id="IPR012763">
    <property type="entry name" value="DNA_pol_III_sug/sutau_N"/>
</dbReference>
<keyword evidence="8" id="KW-0235">DNA replication</keyword>
<keyword evidence="2" id="KW-0479">Metal-binding</keyword>
<comment type="function">
    <text evidence="8">DNA polymerase III is a complex, multichain enzyme responsible for most of the replicative synthesis in bacteria. This DNA polymerase also exhibits 3' to 5' exonuclease activity.</text>
</comment>
<keyword evidence="8" id="KW-0808">Transferase</keyword>
<dbReference type="CDD" id="cd00009">
    <property type="entry name" value="AAA"/>
    <property type="match status" value="1"/>
</dbReference>
<evidence type="ECO:0000256" key="6">
    <source>
        <dbReference type="ARBA" id="ARBA00022932"/>
    </source>
</evidence>
<evidence type="ECO:0000256" key="1">
    <source>
        <dbReference type="ARBA" id="ARBA00006360"/>
    </source>
</evidence>
<dbReference type="Gene3D" id="3.40.50.300">
    <property type="entry name" value="P-loop containing nucleotide triphosphate hydrolases"/>
    <property type="match status" value="1"/>
</dbReference>
<dbReference type="EMBL" id="CP025121">
    <property type="protein sequence ID" value="AYJ01027.1"/>
    <property type="molecule type" value="Genomic_DNA"/>
</dbReference>
<dbReference type="CDD" id="cd18137">
    <property type="entry name" value="HLD_clamp_pol_III_gamma_tau"/>
    <property type="match status" value="1"/>
</dbReference>
<keyword evidence="3 8" id="KW-0547">Nucleotide-binding</keyword>
<dbReference type="PANTHER" id="PTHR11669:SF0">
    <property type="entry name" value="PROTEIN STICHEL-LIKE 2"/>
    <property type="match status" value="1"/>
</dbReference>
<gene>
    <name evidence="8 10" type="primary">dnaX</name>
    <name evidence="10" type="ORF">CWO85_00535</name>
</gene>
<accession>A0A660HLV2</accession>
<dbReference type="GO" id="GO:0003887">
    <property type="term" value="F:DNA-directed DNA polymerase activity"/>
    <property type="evidence" value="ECO:0007669"/>
    <property type="project" value="UniProtKB-KW"/>
</dbReference>
<evidence type="ECO:0000256" key="5">
    <source>
        <dbReference type="ARBA" id="ARBA00022840"/>
    </source>
</evidence>
<dbReference type="EC" id="2.7.7.7" evidence="8"/>
<evidence type="ECO:0000256" key="7">
    <source>
        <dbReference type="ARBA" id="ARBA00049244"/>
    </source>
</evidence>
<comment type="similarity">
    <text evidence="1 8">Belongs to the DnaX/STICHEL family.</text>
</comment>
<dbReference type="InterPro" id="IPR045085">
    <property type="entry name" value="HLD_clamp_pol_III_gamma_tau"/>
</dbReference>
<dbReference type="GO" id="GO:0009360">
    <property type="term" value="C:DNA polymerase III complex"/>
    <property type="evidence" value="ECO:0007669"/>
    <property type="project" value="InterPro"/>
</dbReference>
<dbReference type="GO" id="GO:0005524">
    <property type="term" value="F:ATP binding"/>
    <property type="evidence" value="ECO:0007669"/>
    <property type="project" value="UniProtKB-KW"/>
</dbReference>
<reference evidence="10 11" key="1">
    <citation type="journal article" date="2018" name="BMC Genomics">
        <title>Comparative genome analysis of jujube witches'-broom Phytoplasma, an obligate pathogen that causes jujube witches'-broom disease.</title>
        <authorList>
            <person name="Wang J."/>
            <person name="Song L."/>
            <person name="Jiao Q."/>
            <person name="Yang S."/>
            <person name="Gao R."/>
            <person name="Lu X."/>
            <person name="Zhou G."/>
        </authorList>
    </citation>
    <scope>NUCLEOTIDE SEQUENCE [LARGE SCALE GENOMIC DNA]</scope>
    <source>
        <strain evidence="10">Jwb-nky</strain>
    </source>
</reference>
<evidence type="ECO:0000259" key="9">
    <source>
        <dbReference type="SMART" id="SM00382"/>
    </source>
</evidence>
<evidence type="ECO:0000256" key="3">
    <source>
        <dbReference type="ARBA" id="ARBA00022741"/>
    </source>
</evidence>
<keyword evidence="8" id="KW-0548">Nucleotidyltransferase</keyword>
<dbReference type="AlphaFoldDB" id="A0A660HLV2"/>
<protein>
    <recommendedName>
        <fullName evidence="8">DNA polymerase III subunit gamma/tau</fullName>
        <ecNumber evidence="8">2.7.7.7</ecNumber>
    </recommendedName>
</protein>
<dbReference type="Proteomes" id="UP000272462">
    <property type="component" value="Chromosome"/>
</dbReference>
<sequence length="590" mass="69152">MFKIFFKIIIKGFFLAKKDMNYQALYRKHRPKNLKNIVGQNIIIQVLKNAIKYQKIHHCYLFSGDKGIGKTTLAKVFSKAINCSCFLAKEDCCANNNKDVCKSCAAIDQQATLDVVEIDGASYSGVDDIRELKKQLHYKSNLLKYKIYIIDEIHVLSSNAFNALLQILEEPSSNVVVFILITSEFNKIPKNILSRAQHFRLNNISYEDIQNRLKLIVSIENINISEEALQKISFYSNGSLRDSINLLDQVRSYKNDIIEEKDIVEILSIISEKKIAKLFHLLFQNDVKILISFLQEILESNINYVLFLNDFINFAFKKIINCYENPEENFHFLKKLNFQTKEKFFQKLSESQNNLKSSEHKKYLLIICFIQIHDLLTTQINVPKIENLNKINNNSLIKTKDTNFKKELFPKNNYNYNNIEKKEKTFKQAFLNDIINILISPNNEEINLICKGWKKLENYPIPKLAGIARLLYQSKALLINFNKEFLLSCENEEDYKILLKNDSRIQIEQILNAKRKLINKYFVILNKDWEKIIKPVYLKFLETKNKEDLNLNSFETDFYEKNSTLKLNEGIFIEKAKELFTSEKVKIIHE</sequence>
<dbReference type="InterPro" id="IPR003593">
    <property type="entry name" value="AAA+_ATPase"/>
</dbReference>
<name>A0A660HLV2_ZIZJU</name>
<dbReference type="Pfam" id="PF13177">
    <property type="entry name" value="DNA_pol3_delta2"/>
    <property type="match status" value="1"/>
</dbReference>
<dbReference type="GO" id="GO:0046872">
    <property type="term" value="F:metal ion binding"/>
    <property type="evidence" value="ECO:0007669"/>
    <property type="project" value="UniProtKB-KW"/>
</dbReference>
<organism evidence="10 11">
    <name type="scientific">Ziziphus jujuba witches'-broom phytoplasma</name>
    <dbReference type="NCBI Taxonomy" id="135727"/>
    <lineage>
        <taxon>Bacteria</taxon>
        <taxon>Bacillati</taxon>
        <taxon>Mycoplasmatota</taxon>
        <taxon>Mollicutes</taxon>
        <taxon>Acholeplasmatales</taxon>
        <taxon>Acholeplasmataceae</taxon>
        <taxon>Candidatus Phytoplasma</taxon>
        <taxon>16SrV (Elm yellows group)</taxon>
    </lineage>
</organism>